<dbReference type="InterPro" id="IPR011723">
    <property type="entry name" value="Znf/thioredoxin_put"/>
</dbReference>
<dbReference type="Proteomes" id="UP000233618">
    <property type="component" value="Unassembled WGS sequence"/>
</dbReference>
<accession>A0A2N3I766</accession>
<evidence type="ECO:0000313" key="1">
    <source>
        <dbReference type="EMBL" id="PKQ66148.1"/>
    </source>
</evidence>
<protein>
    <submittedName>
        <fullName evidence="1">Uncharacterized protein</fullName>
    </submittedName>
</protein>
<dbReference type="AlphaFoldDB" id="A0A2N3I766"/>
<proteinExistence type="predicted"/>
<name>A0A2N3I766_9BACT</name>
<organism evidence="1 2">
    <name type="scientific">Labilibaculum manganireducens</name>
    <dbReference type="NCBI Taxonomy" id="1940525"/>
    <lineage>
        <taxon>Bacteria</taxon>
        <taxon>Pseudomonadati</taxon>
        <taxon>Bacteroidota</taxon>
        <taxon>Bacteroidia</taxon>
        <taxon>Marinilabiliales</taxon>
        <taxon>Marinifilaceae</taxon>
        <taxon>Labilibaculum</taxon>
    </lineage>
</organism>
<dbReference type="EMBL" id="MVDE01000017">
    <property type="protein sequence ID" value="PKQ66148.1"/>
    <property type="molecule type" value="Genomic_DNA"/>
</dbReference>
<gene>
    <name evidence="1" type="ORF">BZG01_12375</name>
</gene>
<evidence type="ECO:0000313" key="2">
    <source>
        <dbReference type="Proteomes" id="UP000233618"/>
    </source>
</evidence>
<keyword evidence="2" id="KW-1185">Reference proteome</keyword>
<comment type="caution">
    <text evidence="1">The sequence shown here is derived from an EMBL/GenBank/DDBJ whole genome shotgun (WGS) entry which is preliminary data.</text>
</comment>
<reference evidence="1 2" key="1">
    <citation type="journal article" date="2017" name="Front. Microbiol.">
        <title>Labilibaculum manganireducens gen. nov., sp. nov. and Labilibaculum filiforme sp. nov., Novel Bacteroidetes Isolated from Subsurface Sediments of the Baltic Sea.</title>
        <authorList>
            <person name="Vandieken V."/>
            <person name="Marshall I.P."/>
            <person name="Niemann H."/>
            <person name="Engelen B."/>
            <person name="Cypionka H."/>
        </authorList>
    </citation>
    <scope>NUCLEOTIDE SEQUENCE [LARGE SCALE GENOMIC DNA]</scope>
    <source>
        <strain evidence="1 2">59.10-2M</strain>
    </source>
</reference>
<dbReference type="NCBIfam" id="TIGR02098">
    <property type="entry name" value="MJ0042_CXXC"/>
    <property type="match status" value="1"/>
</dbReference>
<sequence>MRLFLDTKTWINYQLFEIFSLRRRNRGRISYFSNTFIKSEKREIMEFNDQEVIIECPHCKSEIIVNILEITNHKTVSCPKCLGKVDLAANDPSAKLGVPKTYMPFEGLGDYLKQVEEKKKKK</sequence>